<dbReference type="Gene3D" id="2.60.120.10">
    <property type="entry name" value="Jelly Rolls"/>
    <property type="match status" value="1"/>
</dbReference>
<dbReference type="Pfam" id="PF07883">
    <property type="entry name" value="Cupin_2"/>
    <property type="match status" value="1"/>
</dbReference>
<proteinExistence type="predicted"/>
<comment type="caution">
    <text evidence="2">The sequence shown here is derived from an EMBL/GenBank/DDBJ whole genome shotgun (WGS) entry which is preliminary data.</text>
</comment>
<reference evidence="3" key="1">
    <citation type="journal article" date="2019" name="Int. J. Syst. Evol. Microbiol.">
        <title>The Global Catalogue of Microorganisms (GCM) 10K type strain sequencing project: providing services to taxonomists for standard genome sequencing and annotation.</title>
        <authorList>
            <consortium name="The Broad Institute Genomics Platform"/>
            <consortium name="The Broad Institute Genome Sequencing Center for Infectious Disease"/>
            <person name="Wu L."/>
            <person name="Ma J."/>
        </authorList>
    </citation>
    <scope>NUCLEOTIDE SEQUENCE [LARGE SCALE GENOMIC DNA]</scope>
    <source>
        <strain evidence="3">CGMCC 1.15341</strain>
    </source>
</reference>
<dbReference type="Proteomes" id="UP000629025">
    <property type="component" value="Unassembled WGS sequence"/>
</dbReference>
<name>A0ABQ1KH82_9GAMM</name>
<sequence>MIEVINLLRGLPDAANGEVFERLAGVNGVMIERIVSQGQSSPESGWYDQPNHEWVMLLEGAARLAFEDGSEVELAPGDALDIPAHTCHRVSWTVPDRPTVWLAVHYPAADG</sequence>
<evidence type="ECO:0000259" key="1">
    <source>
        <dbReference type="Pfam" id="PF07883"/>
    </source>
</evidence>
<keyword evidence="3" id="KW-1185">Reference proteome</keyword>
<dbReference type="EMBL" id="BMIJ01000004">
    <property type="protein sequence ID" value="GGB95782.1"/>
    <property type="molecule type" value="Genomic_DNA"/>
</dbReference>
<feature type="domain" description="Cupin type-2" evidence="1">
    <location>
        <begin position="43"/>
        <end position="104"/>
    </location>
</feature>
<dbReference type="CDD" id="cd06981">
    <property type="entry name" value="cupin_reut_a1446"/>
    <property type="match status" value="1"/>
</dbReference>
<dbReference type="InterPro" id="IPR011051">
    <property type="entry name" value="RmlC_Cupin_sf"/>
</dbReference>
<evidence type="ECO:0000313" key="3">
    <source>
        <dbReference type="Proteomes" id="UP000629025"/>
    </source>
</evidence>
<protein>
    <submittedName>
        <fullName evidence="2">Cupin</fullName>
    </submittedName>
</protein>
<dbReference type="SUPFAM" id="SSF51182">
    <property type="entry name" value="RmlC-like cupins"/>
    <property type="match status" value="1"/>
</dbReference>
<gene>
    <name evidence="2" type="ORF">GCM10011352_22340</name>
</gene>
<dbReference type="RefSeq" id="WP_229680717.1">
    <property type="nucleotide sequence ID" value="NZ_BMIJ01000004.1"/>
</dbReference>
<evidence type="ECO:0000313" key="2">
    <source>
        <dbReference type="EMBL" id="GGB95782.1"/>
    </source>
</evidence>
<accession>A0ABQ1KH82</accession>
<dbReference type="InterPro" id="IPR013096">
    <property type="entry name" value="Cupin_2"/>
</dbReference>
<dbReference type="InterPro" id="IPR014710">
    <property type="entry name" value="RmlC-like_jellyroll"/>
</dbReference>
<organism evidence="2 3">
    <name type="scientific">Marinobacterium zhoushanense</name>
    <dbReference type="NCBI Taxonomy" id="1679163"/>
    <lineage>
        <taxon>Bacteria</taxon>
        <taxon>Pseudomonadati</taxon>
        <taxon>Pseudomonadota</taxon>
        <taxon>Gammaproteobacteria</taxon>
        <taxon>Oceanospirillales</taxon>
        <taxon>Oceanospirillaceae</taxon>
        <taxon>Marinobacterium</taxon>
    </lineage>
</organism>